<dbReference type="KEGG" id="mmag:MMAD_38030"/>
<dbReference type="InterPro" id="IPR000424">
    <property type="entry name" value="Primosome_PriB/ssb"/>
</dbReference>
<reference evidence="5 6" key="1">
    <citation type="journal article" date="2019" name="Emerg. Microbes Infect.">
        <title>Comprehensive subspecies identification of 175 nontuberculous mycobacteria species based on 7547 genomic profiles.</title>
        <authorList>
            <person name="Matsumoto Y."/>
            <person name="Kinjo T."/>
            <person name="Motooka D."/>
            <person name="Nabeya D."/>
            <person name="Jung N."/>
            <person name="Uechi K."/>
            <person name="Horii T."/>
            <person name="Iida T."/>
            <person name="Fujita J."/>
            <person name="Nakamura S."/>
        </authorList>
    </citation>
    <scope>NUCLEOTIDE SEQUENCE [LARGE SCALE GENOMIC DNA]</scope>
    <source>
        <strain evidence="5 6">JCM 13574</strain>
    </source>
</reference>
<dbReference type="NCBIfam" id="NF004512">
    <property type="entry name" value="PRK05853.1"/>
    <property type="match status" value="1"/>
</dbReference>
<feature type="compositionally biased region" description="Acidic residues" evidence="4">
    <location>
        <begin position="131"/>
        <end position="141"/>
    </location>
</feature>
<evidence type="ECO:0000256" key="3">
    <source>
        <dbReference type="RuleBase" id="RU000524"/>
    </source>
</evidence>
<evidence type="ECO:0000256" key="4">
    <source>
        <dbReference type="SAM" id="MobiDB-lite"/>
    </source>
</evidence>
<dbReference type="EMBL" id="AP022610">
    <property type="protein sequence ID" value="BBZ29508.1"/>
    <property type="molecule type" value="Genomic_DNA"/>
</dbReference>
<dbReference type="InterPro" id="IPR012340">
    <property type="entry name" value="NA-bd_OB-fold"/>
</dbReference>
<dbReference type="SUPFAM" id="SSF50249">
    <property type="entry name" value="Nucleic acid-binding proteins"/>
    <property type="match status" value="1"/>
</dbReference>
<dbReference type="GO" id="GO:0003697">
    <property type="term" value="F:single-stranded DNA binding"/>
    <property type="evidence" value="ECO:0007669"/>
    <property type="project" value="InterPro"/>
</dbReference>
<gene>
    <name evidence="5" type="ORF">MMAD_38030</name>
</gene>
<dbReference type="PIRSF" id="PIRSF002070">
    <property type="entry name" value="SSB"/>
    <property type="match status" value="1"/>
</dbReference>
<keyword evidence="1 2" id="KW-0238">DNA-binding</keyword>
<evidence type="ECO:0000256" key="2">
    <source>
        <dbReference type="PIRNR" id="PIRNR002070"/>
    </source>
</evidence>
<sequence length="158" mass="17334">MHVFETPFFIVGTIVTDPILRRVGEQQVVKFRVASNSRRRTAEGEWEAGNSLFVNVNCWGRLVDGVSGTLSKGDPVVVVGHLYTSEYDDRDGNRRSSAEVRAFAVGPDVARSTVRIEARKRADGDVRSDPAETDAPTDEDPMQDRALPTEGMAASLRA</sequence>
<dbReference type="Pfam" id="PF00436">
    <property type="entry name" value="SSB"/>
    <property type="match status" value="1"/>
</dbReference>
<dbReference type="Gene3D" id="2.40.50.140">
    <property type="entry name" value="Nucleic acid-binding proteins"/>
    <property type="match status" value="1"/>
</dbReference>
<dbReference type="AlphaFoldDB" id="A0A7I7XJY4"/>
<name>A0A7I7XJY4_9MYCO</name>
<dbReference type="CDD" id="cd04496">
    <property type="entry name" value="SSB_OBF"/>
    <property type="match status" value="1"/>
</dbReference>
<feature type="region of interest" description="Disordered" evidence="4">
    <location>
        <begin position="117"/>
        <end position="158"/>
    </location>
</feature>
<organism evidence="5 6">
    <name type="scientific">Mycolicibacterium madagascariense</name>
    <dbReference type="NCBI Taxonomy" id="212765"/>
    <lineage>
        <taxon>Bacteria</taxon>
        <taxon>Bacillati</taxon>
        <taxon>Actinomycetota</taxon>
        <taxon>Actinomycetes</taxon>
        <taxon>Mycobacteriales</taxon>
        <taxon>Mycobacteriaceae</taxon>
        <taxon>Mycolicibacterium</taxon>
    </lineage>
</organism>
<keyword evidence="6" id="KW-1185">Reference proteome</keyword>
<evidence type="ECO:0000313" key="6">
    <source>
        <dbReference type="Proteomes" id="UP000466517"/>
    </source>
</evidence>
<dbReference type="InterPro" id="IPR011344">
    <property type="entry name" value="ssDNA-bd"/>
</dbReference>
<protein>
    <recommendedName>
        <fullName evidence="2 3">Single-stranded DNA-binding protein</fullName>
    </recommendedName>
</protein>
<feature type="compositionally biased region" description="Basic and acidic residues" evidence="4">
    <location>
        <begin position="117"/>
        <end position="130"/>
    </location>
</feature>
<evidence type="ECO:0000256" key="1">
    <source>
        <dbReference type="ARBA" id="ARBA00023125"/>
    </source>
</evidence>
<dbReference type="GO" id="GO:0006260">
    <property type="term" value="P:DNA replication"/>
    <property type="evidence" value="ECO:0007669"/>
    <property type="project" value="InterPro"/>
</dbReference>
<dbReference type="PROSITE" id="PS50935">
    <property type="entry name" value="SSB"/>
    <property type="match status" value="1"/>
</dbReference>
<evidence type="ECO:0000313" key="5">
    <source>
        <dbReference type="EMBL" id="BBZ29508.1"/>
    </source>
</evidence>
<dbReference type="Proteomes" id="UP000466517">
    <property type="component" value="Chromosome"/>
</dbReference>
<dbReference type="NCBIfam" id="TIGR00621">
    <property type="entry name" value="ssb"/>
    <property type="match status" value="1"/>
</dbReference>
<proteinExistence type="predicted"/>
<accession>A0A7I7XJY4</accession>